<reference evidence="9 10" key="1">
    <citation type="submission" date="2020-07" db="EMBL/GenBank/DDBJ databases">
        <title>Stappia sp., F7233, whole genome shotgun sequencing project.</title>
        <authorList>
            <person name="Jiang S."/>
            <person name="Liu Z.W."/>
            <person name="Du Z.J."/>
        </authorList>
    </citation>
    <scope>NUCLEOTIDE SEQUENCE [LARGE SCALE GENOMIC DNA]</scope>
    <source>
        <strain evidence="9 10">F7233</strain>
    </source>
</reference>
<dbReference type="PANTHER" id="PTHR23063">
    <property type="entry name" value="PHOSPHOLIPID ACYLTRANSFERASE"/>
    <property type="match status" value="1"/>
</dbReference>
<dbReference type="GO" id="GO:0016020">
    <property type="term" value="C:membrane"/>
    <property type="evidence" value="ECO:0007669"/>
    <property type="project" value="UniProtKB-SubCell"/>
</dbReference>
<keyword evidence="5" id="KW-0443">Lipid metabolism</keyword>
<keyword evidence="4" id="KW-1133">Transmembrane helix</keyword>
<dbReference type="PANTHER" id="PTHR23063:SF52">
    <property type="entry name" value="LYSOPHOSPHATIDYLCHOLINE ACYLTRANSFERASE"/>
    <property type="match status" value="1"/>
</dbReference>
<dbReference type="InterPro" id="IPR002123">
    <property type="entry name" value="Plipid/glycerol_acylTrfase"/>
</dbReference>
<feature type="domain" description="Phospholipid/glycerol acyltransferase" evidence="8">
    <location>
        <begin position="66"/>
        <end position="184"/>
    </location>
</feature>
<protein>
    <submittedName>
        <fullName evidence="9">1-acyl-sn-glycerol-3-phosphate acyltransferase</fullName>
    </submittedName>
</protein>
<keyword evidence="7 9" id="KW-0012">Acyltransferase</keyword>
<dbReference type="EMBL" id="JACFXV010000034">
    <property type="protein sequence ID" value="MBA5776080.1"/>
    <property type="molecule type" value="Genomic_DNA"/>
</dbReference>
<evidence type="ECO:0000256" key="2">
    <source>
        <dbReference type="ARBA" id="ARBA00022679"/>
    </source>
</evidence>
<keyword evidence="10" id="KW-1185">Reference proteome</keyword>
<organism evidence="9 10">
    <name type="scientific">Stappia albiluteola</name>
    <dbReference type="NCBI Taxonomy" id="2758565"/>
    <lineage>
        <taxon>Bacteria</taxon>
        <taxon>Pseudomonadati</taxon>
        <taxon>Pseudomonadota</taxon>
        <taxon>Alphaproteobacteria</taxon>
        <taxon>Hyphomicrobiales</taxon>
        <taxon>Stappiaceae</taxon>
        <taxon>Stappia</taxon>
    </lineage>
</organism>
<dbReference type="SMART" id="SM00563">
    <property type="entry name" value="PlsC"/>
    <property type="match status" value="1"/>
</dbReference>
<comment type="subcellular location">
    <subcellularLocation>
        <location evidence="1">Membrane</location>
    </subcellularLocation>
</comment>
<evidence type="ECO:0000313" key="9">
    <source>
        <dbReference type="EMBL" id="MBA5776080.1"/>
    </source>
</evidence>
<keyword evidence="2 9" id="KW-0808">Transferase</keyword>
<keyword evidence="6" id="KW-0472">Membrane</keyword>
<dbReference type="AlphaFoldDB" id="A0A839A903"/>
<evidence type="ECO:0000256" key="5">
    <source>
        <dbReference type="ARBA" id="ARBA00023098"/>
    </source>
</evidence>
<dbReference type="RefSeq" id="WP_182162131.1">
    <property type="nucleotide sequence ID" value="NZ_JACFXV010000034.1"/>
</dbReference>
<dbReference type="SUPFAM" id="SSF69593">
    <property type="entry name" value="Glycerol-3-phosphate (1)-acyltransferase"/>
    <property type="match status" value="1"/>
</dbReference>
<name>A0A839A903_9HYPH</name>
<evidence type="ECO:0000256" key="7">
    <source>
        <dbReference type="ARBA" id="ARBA00023315"/>
    </source>
</evidence>
<evidence type="ECO:0000256" key="6">
    <source>
        <dbReference type="ARBA" id="ARBA00023136"/>
    </source>
</evidence>
<evidence type="ECO:0000256" key="1">
    <source>
        <dbReference type="ARBA" id="ARBA00004370"/>
    </source>
</evidence>
<dbReference type="CDD" id="cd07989">
    <property type="entry name" value="LPLAT_AGPAT-like"/>
    <property type="match status" value="1"/>
</dbReference>
<dbReference type="GO" id="GO:0006629">
    <property type="term" value="P:lipid metabolic process"/>
    <property type="evidence" value="ECO:0007669"/>
    <property type="project" value="UniProtKB-KW"/>
</dbReference>
<dbReference type="Proteomes" id="UP000541109">
    <property type="component" value="Unassembled WGS sequence"/>
</dbReference>
<dbReference type="Pfam" id="PF01553">
    <property type="entry name" value="Acyltransferase"/>
    <property type="match status" value="1"/>
</dbReference>
<accession>A0A839A903</accession>
<evidence type="ECO:0000259" key="8">
    <source>
        <dbReference type="SMART" id="SM00563"/>
    </source>
</evidence>
<gene>
    <name evidence="9" type="ORF">H2509_02950</name>
</gene>
<evidence type="ECO:0000256" key="4">
    <source>
        <dbReference type="ARBA" id="ARBA00022989"/>
    </source>
</evidence>
<dbReference type="GO" id="GO:0016746">
    <property type="term" value="F:acyltransferase activity"/>
    <property type="evidence" value="ECO:0007669"/>
    <property type="project" value="UniProtKB-KW"/>
</dbReference>
<evidence type="ECO:0000256" key="3">
    <source>
        <dbReference type="ARBA" id="ARBA00022692"/>
    </source>
</evidence>
<comment type="caution">
    <text evidence="9">The sequence shown here is derived from an EMBL/GenBank/DDBJ whole genome shotgun (WGS) entry which is preliminary data.</text>
</comment>
<proteinExistence type="predicted"/>
<evidence type="ECO:0000313" key="10">
    <source>
        <dbReference type="Proteomes" id="UP000541109"/>
    </source>
</evidence>
<keyword evidence="3" id="KW-0812">Transmembrane</keyword>
<sequence length="284" mass="30957">MPRVRAGFVLTILTLVTLTLIPVQWAAVRTRRPLARRLPVLWHRIACALVGIRVIERGRPASERPLLVTANHASWIDITVLGSRMPLSFIAKSEVAGWPVFGLFARLQRTVFVDRQRRSETGRVAREIGARLVGGDAMVLFAEGTSNDGNGVLPFRSALIGAARHALGDAGAEVYVQPLSIAYTRLQGLPMGRQFRPHVAWYGDMEMIGHFLAVCRDGAIDVELTWGQPVPVGSATDRKELTRYLESTVREMTAAVLSGREPAVADGKARLFSSGEKTVKAGAA</sequence>